<evidence type="ECO:0000259" key="5">
    <source>
        <dbReference type="Pfam" id="PF01258"/>
    </source>
</evidence>
<feature type="zinc finger region" description="dksA C4-type" evidence="4">
    <location>
        <begin position="38"/>
        <end position="62"/>
    </location>
</feature>
<keyword evidence="2" id="KW-0863">Zinc-finger</keyword>
<dbReference type="OrthoDB" id="962301at2"/>
<dbReference type="SUPFAM" id="SSF57716">
    <property type="entry name" value="Glucocorticoid receptor-like (DNA-binding domain)"/>
    <property type="match status" value="1"/>
</dbReference>
<keyword evidence="3" id="KW-0862">Zinc</keyword>
<sequence>MKLGNFAFELADLRTEQERETGIRAAQAALAGHGSSTCVVCHEEIEPERRQALPSAKRCLACQQRLERFKRRRN</sequence>
<evidence type="ECO:0000313" key="6">
    <source>
        <dbReference type="EMBL" id="OCX13148.1"/>
    </source>
</evidence>
<gene>
    <name evidence="6" type="ORF">QV13_26840</name>
</gene>
<name>A0A1C2DEI2_9HYPH</name>
<proteinExistence type="predicted"/>
<dbReference type="Proteomes" id="UP000094412">
    <property type="component" value="Unassembled WGS sequence"/>
</dbReference>
<dbReference type="PROSITE" id="PS51128">
    <property type="entry name" value="ZF_DKSA_2"/>
    <property type="match status" value="1"/>
</dbReference>
<accession>A0A1C2DEI2</accession>
<dbReference type="AlphaFoldDB" id="A0A1C2DEI2"/>
<dbReference type="Pfam" id="PF01258">
    <property type="entry name" value="zf-dskA_traR"/>
    <property type="match status" value="1"/>
</dbReference>
<evidence type="ECO:0000256" key="4">
    <source>
        <dbReference type="PROSITE-ProRule" id="PRU00510"/>
    </source>
</evidence>
<organism evidence="6 7">
    <name type="scientific">Mesorhizobium hungaricum</name>
    <dbReference type="NCBI Taxonomy" id="1566387"/>
    <lineage>
        <taxon>Bacteria</taxon>
        <taxon>Pseudomonadati</taxon>
        <taxon>Pseudomonadota</taxon>
        <taxon>Alphaproteobacteria</taxon>
        <taxon>Hyphomicrobiales</taxon>
        <taxon>Phyllobacteriaceae</taxon>
        <taxon>Mesorhizobium</taxon>
    </lineage>
</organism>
<keyword evidence="1" id="KW-0479">Metal-binding</keyword>
<evidence type="ECO:0000256" key="1">
    <source>
        <dbReference type="ARBA" id="ARBA00022723"/>
    </source>
</evidence>
<dbReference type="EMBL" id="MDEO01000036">
    <property type="protein sequence ID" value="OCX13148.1"/>
    <property type="molecule type" value="Genomic_DNA"/>
</dbReference>
<dbReference type="GO" id="GO:0008270">
    <property type="term" value="F:zinc ion binding"/>
    <property type="evidence" value="ECO:0007669"/>
    <property type="project" value="UniProtKB-KW"/>
</dbReference>
<evidence type="ECO:0000256" key="2">
    <source>
        <dbReference type="ARBA" id="ARBA00022771"/>
    </source>
</evidence>
<keyword evidence="7" id="KW-1185">Reference proteome</keyword>
<protein>
    <submittedName>
        <fullName evidence="6">Molecular chaperone DnaK</fullName>
    </submittedName>
</protein>
<evidence type="ECO:0000256" key="3">
    <source>
        <dbReference type="ARBA" id="ARBA00022833"/>
    </source>
</evidence>
<feature type="domain" description="Zinc finger DksA/TraR C4-type" evidence="5">
    <location>
        <begin position="36"/>
        <end position="68"/>
    </location>
</feature>
<dbReference type="STRING" id="1566387.QV13_26840"/>
<reference evidence="6 7" key="1">
    <citation type="submission" date="2016-08" db="EMBL/GenBank/DDBJ databases">
        <title>Whole genome sequence of Mesorhizobium sp. strain UASWS1009 isolated from industrial sewage.</title>
        <authorList>
            <person name="Crovadore J."/>
            <person name="Calmin G."/>
            <person name="Chablais R."/>
            <person name="Cochard B."/>
            <person name="Lefort F."/>
        </authorList>
    </citation>
    <scope>NUCLEOTIDE SEQUENCE [LARGE SCALE GENOMIC DNA]</scope>
    <source>
        <strain evidence="6 7">UASWS1009</strain>
    </source>
</reference>
<evidence type="ECO:0000313" key="7">
    <source>
        <dbReference type="Proteomes" id="UP000094412"/>
    </source>
</evidence>
<dbReference type="Gene3D" id="1.20.120.910">
    <property type="entry name" value="DksA, coiled-coil domain"/>
    <property type="match status" value="1"/>
</dbReference>
<comment type="caution">
    <text evidence="6">The sequence shown here is derived from an EMBL/GenBank/DDBJ whole genome shotgun (WGS) entry which is preliminary data.</text>
</comment>
<dbReference type="InterPro" id="IPR000962">
    <property type="entry name" value="Znf_DskA_TraR"/>
</dbReference>